<gene>
    <name evidence="1" type="ORF">CDAR_283201</name>
</gene>
<name>A0AAV4TYE2_9ARAC</name>
<comment type="caution">
    <text evidence="1">The sequence shown here is derived from an EMBL/GenBank/DDBJ whole genome shotgun (WGS) entry which is preliminary data.</text>
</comment>
<proteinExistence type="predicted"/>
<keyword evidence="2" id="KW-1185">Reference proteome</keyword>
<dbReference type="AlphaFoldDB" id="A0AAV4TYE2"/>
<sequence>MGSSPVFDHGAVDFFVTSVRGAFWYRGYEVVRLCKSWVRSVFCGVRVMRPAGDRTTGRQTSCGLTGLSLRRRLAFLSTRNLD</sequence>
<protein>
    <submittedName>
        <fullName evidence="1">Uncharacterized protein</fullName>
    </submittedName>
</protein>
<dbReference type="Proteomes" id="UP001054837">
    <property type="component" value="Unassembled WGS sequence"/>
</dbReference>
<accession>A0AAV4TYE2</accession>
<organism evidence="1 2">
    <name type="scientific">Caerostris darwini</name>
    <dbReference type="NCBI Taxonomy" id="1538125"/>
    <lineage>
        <taxon>Eukaryota</taxon>
        <taxon>Metazoa</taxon>
        <taxon>Ecdysozoa</taxon>
        <taxon>Arthropoda</taxon>
        <taxon>Chelicerata</taxon>
        <taxon>Arachnida</taxon>
        <taxon>Araneae</taxon>
        <taxon>Araneomorphae</taxon>
        <taxon>Entelegynae</taxon>
        <taxon>Araneoidea</taxon>
        <taxon>Araneidae</taxon>
        <taxon>Caerostris</taxon>
    </lineage>
</organism>
<evidence type="ECO:0000313" key="1">
    <source>
        <dbReference type="EMBL" id="GIY49443.1"/>
    </source>
</evidence>
<evidence type="ECO:0000313" key="2">
    <source>
        <dbReference type="Proteomes" id="UP001054837"/>
    </source>
</evidence>
<reference evidence="1 2" key="1">
    <citation type="submission" date="2021-06" db="EMBL/GenBank/DDBJ databases">
        <title>Caerostris darwini draft genome.</title>
        <authorList>
            <person name="Kono N."/>
            <person name="Arakawa K."/>
        </authorList>
    </citation>
    <scope>NUCLEOTIDE SEQUENCE [LARGE SCALE GENOMIC DNA]</scope>
</reference>
<dbReference type="EMBL" id="BPLQ01010229">
    <property type="protein sequence ID" value="GIY49443.1"/>
    <property type="molecule type" value="Genomic_DNA"/>
</dbReference>